<name>A0ACB5SG42_9PEZI</name>
<protein>
    <submittedName>
        <fullName evidence="1">Uncharacterized protein</fullName>
    </submittedName>
</protein>
<organism evidence="1 2">
    <name type="scientific">Neofusicoccum parvum</name>
    <dbReference type="NCBI Taxonomy" id="310453"/>
    <lineage>
        <taxon>Eukaryota</taxon>
        <taxon>Fungi</taxon>
        <taxon>Dikarya</taxon>
        <taxon>Ascomycota</taxon>
        <taxon>Pezizomycotina</taxon>
        <taxon>Dothideomycetes</taxon>
        <taxon>Dothideomycetes incertae sedis</taxon>
        <taxon>Botryosphaeriales</taxon>
        <taxon>Botryosphaeriaceae</taxon>
        <taxon>Neofusicoccum</taxon>
    </lineage>
</organism>
<dbReference type="Proteomes" id="UP001165186">
    <property type="component" value="Unassembled WGS sequence"/>
</dbReference>
<comment type="caution">
    <text evidence="1">The sequence shown here is derived from an EMBL/GenBank/DDBJ whole genome shotgun (WGS) entry which is preliminary data.</text>
</comment>
<keyword evidence="2" id="KW-1185">Reference proteome</keyword>
<accession>A0ACB5SG42</accession>
<evidence type="ECO:0000313" key="2">
    <source>
        <dbReference type="Proteomes" id="UP001165186"/>
    </source>
</evidence>
<evidence type="ECO:0000313" key="1">
    <source>
        <dbReference type="EMBL" id="GME39060.1"/>
    </source>
</evidence>
<dbReference type="EMBL" id="BSXG01000086">
    <property type="protein sequence ID" value="GME39060.1"/>
    <property type="molecule type" value="Genomic_DNA"/>
</dbReference>
<reference evidence="1" key="1">
    <citation type="submission" date="2024-09" db="EMBL/GenBank/DDBJ databases">
        <title>Draft Genome Sequences of Neofusicoccum parvum.</title>
        <authorList>
            <person name="Ashida A."/>
            <person name="Camagna M."/>
            <person name="Tanaka A."/>
            <person name="Takemoto D."/>
        </authorList>
    </citation>
    <scope>NUCLEOTIDE SEQUENCE</scope>
    <source>
        <strain evidence="1">PPO83</strain>
    </source>
</reference>
<proteinExistence type="predicted"/>
<gene>
    <name evidence="1" type="primary">g3872</name>
    <name evidence="1" type="ORF">NpPPO83_00003872</name>
</gene>
<sequence>MTKIVAVTGATGTQGGSVANALLESGEWKVRAITRNPSGDAAKALAAKGAEVVRANFDDEASLVKAFEGAQAVFAVTNYWEHLFTGKSQSEAGEIEEEQAMLLAKAAAQTETVEHYVWSTLQAAKDLTNGKYPVPHLDYKARVDQRIRDELPELAAKTTFLFVGLYPSNLAYFPMLKFLEVPGSGKYIWTLPTKPSAKIPSTGDISVTPGIWVRQILANPQKSLGKYAGVATEVSTYEKMLQDWSEVTGKPAIFVEVSPETFEKLWGIPGREIAQQFQFGEHIDNWYANTEGRFVTQEELGIKPEEARGFKMAAFPNTHVLLIAVVSALGGFVYGVDSGIIATTMGHDSFKLYMYGPSMANASIQGAIVSLYNAGQSLGTVASSWSADRFSRRYTIMAAGLLATLGAALQTAAVHVGMMIAGRFVAGLACGMILATVPVYIAEISPHEHRGLMVGMQGMMIAVGFAAANWIGYGGAFAESGAAQWRIPLAMQVPGALALSLGCIGIPFSPRWLVQQERYAEARQVIERLHRGKSADLIDREFIQVRCQLALERSSGRVKGLAGLRLLVAPRYLRRTALAVFILAMSQLSGSSVIQNYQNVFYQMVGFTGRTSLLISGVYGMMGVVGQAVYLAVVADRWRRTTTLWVGSVVLSTLIAICMALSATYARFADAAAGARAAIAMIFIYSACYAVFFNAMVWVVPSEIFPFFLRATGVGLGVFAKAVVAIVLSQITPVAIEDAGWRYYSLFIATNMAAAVLYFFFLPETRGKTLEEIGELFGDALATDRIDRIDAVAKGHVVCLEEAGRDEARGAKG</sequence>